<evidence type="ECO:0000313" key="1">
    <source>
        <dbReference type="EMBL" id="MBY70161.1"/>
    </source>
</evidence>
<organism evidence="1">
    <name type="scientific">Sipha flava</name>
    <name type="common">yellow sugarcane aphid</name>
    <dbReference type="NCBI Taxonomy" id="143950"/>
    <lineage>
        <taxon>Eukaryota</taxon>
        <taxon>Metazoa</taxon>
        <taxon>Ecdysozoa</taxon>
        <taxon>Arthropoda</taxon>
        <taxon>Hexapoda</taxon>
        <taxon>Insecta</taxon>
        <taxon>Pterygota</taxon>
        <taxon>Neoptera</taxon>
        <taxon>Paraneoptera</taxon>
        <taxon>Hemiptera</taxon>
        <taxon>Sternorrhyncha</taxon>
        <taxon>Aphidomorpha</taxon>
        <taxon>Aphidoidea</taxon>
        <taxon>Aphididae</taxon>
        <taxon>Sipha</taxon>
    </lineage>
</organism>
<accession>A0A2S2PXI0</accession>
<proteinExistence type="predicted"/>
<dbReference type="EMBL" id="GGMS01000958">
    <property type="protein sequence ID" value="MBY70161.1"/>
    <property type="molecule type" value="Transcribed_RNA"/>
</dbReference>
<protein>
    <recommendedName>
        <fullName evidence="2">Zinc finger MYM-type protein 1</fullName>
    </recommendedName>
</protein>
<evidence type="ECO:0008006" key="2">
    <source>
        <dbReference type="Google" id="ProtNLM"/>
    </source>
</evidence>
<reference evidence="1" key="1">
    <citation type="submission" date="2018-04" db="EMBL/GenBank/DDBJ databases">
        <title>Transcriptome assembly of Sipha flava.</title>
        <authorList>
            <person name="Scully E.D."/>
            <person name="Geib S.M."/>
            <person name="Palmer N.A."/>
            <person name="Koch K."/>
            <person name="Bradshaw J."/>
            <person name="Heng-Moss T."/>
            <person name="Sarath G."/>
        </authorList>
    </citation>
    <scope>NUCLEOTIDE SEQUENCE</scope>
</reference>
<gene>
    <name evidence="1" type="ORF">g.65946</name>
</gene>
<dbReference type="AlphaFoldDB" id="A0A2S2PXI0"/>
<name>A0A2S2PXI0_9HEMI</name>
<sequence length="107" mass="11982">MFRFLEDKNPVKKFLAIVKIPNGRAETIADVIDKELTNLDLCYNNAIALGFNGAANMTGNVGDVIRKLSEGARRNILYIHCKAHILSLAAASSRNKNQKVKRFFYVL</sequence>